<keyword evidence="6" id="KW-0028">Amino-acid biosynthesis</keyword>
<dbReference type="UniPathway" id="UPA00031">
    <property type="reaction ID" value="UER00012"/>
</dbReference>
<dbReference type="InterPro" id="IPR015421">
    <property type="entry name" value="PyrdxlP-dep_Trfase_major"/>
</dbReference>
<sequence length="358" mass="38421">MRIRPDLAQAARYVPGKSIPDAIKLASNESAYGPLPSVVAALTEEASGANRYPDPAGTLLRARLAARAGLQPENVMLGNGSVSLCLHLVQATCSPGDAVVFAWRSFEAYPILARTAMARAEQVPLDAGGRHDLPAMAQRIEELEAAGTRVGLVFVCNPNNPTGTVVPDEEIDAFLDRVPDDITVVLDEAYREFNEQESDGLRYLSGPAARPNVVVLRTFSKAYGLAGLRVGYGFAGEQIVDAVSAVTLPFSVTSVAQRAALASLEDDAWPELSARVEEVRSERARLIAELRALGLPVLPSQGNFVWLAEAERTPALDAFLHARRLVGRAFPEGMRLTVSSPAENDALLAALRDWAAER</sequence>
<dbReference type="HAMAP" id="MF_01023">
    <property type="entry name" value="HisC_aminotrans_2"/>
    <property type="match status" value="1"/>
</dbReference>
<dbReference type="SUPFAM" id="SSF53383">
    <property type="entry name" value="PLP-dependent transferases"/>
    <property type="match status" value="1"/>
</dbReference>
<feature type="modified residue" description="N6-(pyridoxal phosphate)lysine" evidence="6">
    <location>
        <position position="221"/>
    </location>
</feature>
<dbReference type="InterPro" id="IPR004839">
    <property type="entry name" value="Aminotransferase_I/II_large"/>
</dbReference>
<keyword evidence="9" id="KW-1185">Reference proteome</keyword>
<evidence type="ECO:0000313" key="9">
    <source>
        <dbReference type="Proteomes" id="UP000616114"/>
    </source>
</evidence>
<evidence type="ECO:0000256" key="2">
    <source>
        <dbReference type="ARBA" id="ARBA00011738"/>
    </source>
</evidence>
<dbReference type="InterPro" id="IPR015424">
    <property type="entry name" value="PyrdxlP-dep_Trfase"/>
</dbReference>
<dbReference type="EC" id="2.6.1.9" evidence="6"/>
<dbReference type="InterPro" id="IPR050106">
    <property type="entry name" value="HistidinolP_aminotransfase"/>
</dbReference>
<dbReference type="InterPro" id="IPR024892">
    <property type="entry name" value="ArAT"/>
</dbReference>
<proteinExistence type="inferred from homology"/>
<comment type="subunit">
    <text evidence="2 6">Homodimer.</text>
</comment>
<feature type="domain" description="Aminotransferase class I/classII large" evidence="7">
    <location>
        <begin position="21"/>
        <end position="349"/>
    </location>
</feature>
<accession>A0A8J2XIT0</accession>
<dbReference type="InterPro" id="IPR015422">
    <property type="entry name" value="PyrdxlP-dep_Trfase_small"/>
</dbReference>
<dbReference type="NCBIfam" id="TIGR01141">
    <property type="entry name" value="hisC"/>
    <property type="match status" value="1"/>
</dbReference>
<name>A0A8J2XIT0_9MICO</name>
<reference evidence="8" key="1">
    <citation type="journal article" date="2014" name="Int. J. Syst. Evol. Microbiol.">
        <title>Complete genome sequence of Corynebacterium casei LMG S-19264T (=DSM 44701T), isolated from a smear-ripened cheese.</title>
        <authorList>
            <consortium name="US DOE Joint Genome Institute (JGI-PGF)"/>
            <person name="Walter F."/>
            <person name="Albersmeier A."/>
            <person name="Kalinowski J."/>
            <person name="Ruckert C."/>
        </authorList>
    </citation>
    <scope>NUCLEOTIDE SEQUENCE</scope>
    <source>
        <strain evidence="8">CGMCC 1.12785</strain>
    </source>
</reference>
<evidence type="ECO:0000313" key="8">
    <source>
        <dbReference type="EMBL" id="GGA04519.1"/>
    </source>
</evidence>
<evidence type="ECO:0000256" key="5">
    <source>
        <dbReference type="ARBA" id="ARBA00022898"/>
    </source>
</evidence>
<reference evidence="8" key="2">
    <citation type="submission" date="2020-09" db="EMBL/GenBank/DDBJ databases">
        <authorList>
            <person name="Sun Q."/>
            <person name="Zhou Y."/>
        </authorList>
    </citation>
    <scope>NUCLEOTIDE SEQUENCE</scope>
    <source>
        <strain evidence="8">CGMCC 1.12785</strain>
    </source>
</reference>
<dbReference type="Gene3D" id="3.90.1150.10">
    <property type="entry name" value="Aspartate Aminotransferase, domain 1"/>
    <property type="match status" value="1"/>
</dbReference>
<keyword evidence="4 6" id="KW-0808">Transferase</keyword>
<dbReference type="NCBIfam" id="NF002878">
    <property type="entry name" value="PRK03321.1"/>
    <property type="match status" value="1"/>
</dbReference>
<dbReference type="PANTHER" id="PTHR43643">
    <property type="entry name" value="HISTIDINOL-PHOSPHATE AMINOTRANSFERASE 2"/>
    <property type="match status" value="1"/>
</dbReference>
<comment type="similarity">
    <text evidence="6">Belongs to the class-II pyridoxal-phosphate-dependent aminotransferase family. Histidinol-phosphate aminotransferase subfamily.</text>
</comment>
<organism evidence="8 9">
    <name type="scientific">Sediminivirga luteola</name>
    <dbReference type="NCBI Taxonomy" id="1774748"/>
    <lineage>
        <taxon>Bacteria</taxon>
        <taxon>Bacillati</taxon>
        <taxon>Actinomycetota</taxon>
        <taxon>Actinomycetes</taxon>
        <taxon>Micrococcales</taxon>
        <taxon>Brevibacteriaceae</taxon>
        <taxon>Sediminivirga</taxon>
    </lineage>
</organism>
<dbReference type="Pfam" id="PF00155">
    <property type="entry name" value="Aminotran_1_2"/>
    <property type="match status" value="1"/>
</dbReference>
<keyword evidence="5 6" id="KW-0663">Pyridoxal phosphate</keyword>
<dbReference type="Gene3D" id="3.40.640.10">
    <property type="entry name" value="Type I PLP-dependent aspartate aminotransferase-like (Major domain)"/>
    <property type="match status" value="1"/>
</dbReference>
<evidence type="ECO:0000256" key="6">
    <source>
        <dbReference type="HAMAP-Rule" id="MF_01023"/>
    </source>
</evidence>
<dbReference type="GO" id="GO:0000105">
    <property type="term" value="P:L-histidine biosynthetic process"/>
    <property type="evidence" value="ECO:0007669"/>
    <property type="project" value="UniProtKB-UniRule"/>
</dbReference>
<comment type="catalytic activity">
    <reaction evidence="6">
        <text>L-histidinol phosphate + 2-oxoglutarate = 3-(imidazol-4-yl)-2-oxopropyl phosphate + L-glutamate</text>
        <dbReference type="Rhea" id="RHEA:23744"/>
        <dbReference type="ChEBI" id="CHEBI:16810"/>
        <dbReference type="ChEBI" id="CHEBI:29985"/>
        <dbReference type="ChEBI" id="CHEBI:57766"/>
        <dbReference type="ChEBI" id="CHEBI:57980"/>
        <dbReference type="EC" id="2.6.1.9"/>
    </reaction>
</comment>
<comment type="caution">
    <text evidence="8">The sequence shown here is derived from an EMBL/GenBank/DDBJ whole genome shotgun (WGS) entry which is preliminary data.</text>
</comment>
<dbReference type="Proteomes" id="UP000616114">
    <property type="component" value="Unassembled WGS sequence"/>
</dbReference>
<dbReference type="InterPro" id="IPR001917">
    <property type="entry name" value="Aminotrans_II_pyridoxalP_BS"/>
</dbReference>
<dbReference type="CDD" id="cd00609">
    <property type="entry name" value="AAT_like"/>
    <property type="match status" value="1"/>
</dbReference>
<dbReference type="GO" id="GO:0030170">
    <property type="term" value="F:pyridoxal phosphate binding"/>
    <property type="evidence" value="ECO:0007669"/>
    <property type="project" value="InterPro"/>
</dbReference>
<dbReference type="GO" id="GO:0004400">
    <property type="term" value="F:histidinol-phosphate transaminase activity"/>
    <property type="evidence" value="ECO:0007669"/>
    <property type="project" value="UniProtKB-UniRule"/>
</dbReference>
<keyword evidence="6" id="KW-0368">Histidine biosynthesis</keyword>
<dbReference type="PANTHER" id="PTHR43643:SF3">
    <property type="entry name" value="HISTIDINOL-PHOSPHATE AMINOTRANSFERASE"/>
    <property type="match status" value="1"/>
</dbReference>
<evidence type="ECO:0000256" key="1">
    <source>
        <dbReference type="ARBA" id="ARBA00001933"/>
    </source>
</evidence>
<dbReference type="AlphaFoldDB" id="A0A8J2XIT0"/>
<comment type="pathway">
    <text evidence="6">Amino-acid biosynthesis; L-histidine biosynthesis; L-histidine from 5-phospho-alpha-D-ribose 1-diphosphate: step 7/9.</text>
</comment>
<evidence type="ECO:0000256" key="3">
    <source>
        <dbReference type="ARBA" id="ARBA00022576"/>
    </source>
</evidence>
<gene>
    <name evidence="8" type="primary">pat</name>
    <name evidence="6" type="synonym">hisC</name>
    <name evidence="8" type="ORF">GCM10011333_03730</name>
</gene>
<comment type="cofactor">
    <cofactor evidence="1 6">
        <name>pyridoxal 5'-phosphate</name>
        <dbReference type="ChEBI" id="CHEBI:597326"/>
    </cofactor>
</comment>
<keyword evidence="3 6" id="KW-0032">Aminotransferase</keyword>
<evidence type="ECO:0000259" key="7">
    <source>
        <dbReference type="Pfam" id="PF00155"/>
    </source>
</evidence>
<dbReference type="EMBL" id="BMFY01000002">
    <property type="protein sequence ID" value="GGA04519.1"/>
    <property type="molecule type" value="Genomic_DNA"/>
</dbReference>
<evidence type="ECO:0000256" key="4">
    <source>
        <dbReference type="ARBA" id="ARBA00022679"/>
    </source>
</evidence>
<dbReference type="InterPro" id="IPR005861">
    <property type="entry name" value="HisP_aminotrans"/>
</dbReference>
<protein>
    <recommendedName>
        <fullName evidence="6">Histidinol-phosphate aminotransferase</fullName>
        <ecNumber evidence="6">2.6.1.9</ecNumber>
    </recommendedName>
    <alternativeName>
        <fullName evidence="6">Imidazole acetol-phosphate transaminase</fullName>
    </alternativeName>
</protein>
<dbReference type="PROSITE" id="PS00599">
    <property type="entry name" value="AA_TRANSFER_CLASS_2"/>
    <property type="match status" value="1"/>
</dbReference>
<dbReference type="RefSeq" id="WP_229744868.1">
    <property type="nucleotide sequence ID" value="NZ_BMFY01000002.1"/>
</dbReference>